<feature type="compositionally biased region" description="Pro residues" evidence="9">
    <location>
        <begin position="1"/>
        <end position="11"/>
    </location>
</feature>
<dbReference type="EMBL" id="JANAVB010003907">
    <property type="protein sequence ID" value="KAJ6849112.1"/>
    <property type="molecule type" value="Genomic_DNA"/>
</dbReference>
<comment type="catalytic activity">
    <reaction evidence="7">
        <text>L-threonyl-[protein] + ATP = O-phospho-L-threonyl-[protein] + ADP + H(+)</text>
        <dbReference type="Rhea" id="RHEA:46608"/>
        <dbReference type="Rhea" id="RHEA-COMP:11060"/>
        <dbReference type="Rhea" id="RHEA-COMP:11605"/>
        <dbReference type="ChEBI" id="CHEBI:15378"/>
        <dbReference type="ChEBI" id="CHEBI:30013"/>
        <dbReference type="ChEBI" id="CHEBI:30616"/>
        <dbReference type="ChEBI" id="CHEBI:61977"/>
        <dbReference type="ChEBI" id="CHEBI:456216"/>
        <dbReference type="EC" id="2.7.11.1"/>
    </reaction>
</comment>
<dbReference type="Proteomes" id="UP001140949">
    <property type="component" value="Unassembled WGS sequence"/>
</dbReference>
<protein>
    <recommendedName>
        <fullName evidence="1">non-specific serine/threonine protein kinase</fullName>
        <ecNumber evidence="1">2.7.11.1</ecNumber>
    </recommendedName>
</protein>
<reference evidence="11" key="1">
    <citation type="journal article" date="2023" name="GigaByte">
        <title>Genome assembly of the bearded iris, Iris pallida Lam.</title>
        <authorList>
            <person name="Bruccoleri R.E."/>
            <person name="Oakeley E.J."/>
            <person name="Faust A.M.E."/>
            <person name="Altorfer M."/>
            <person name="Dessus-Babus S."/>
            <person name="Burckhardt D."/>
            <person name="Oertli M."/>
            <person name="Naumann U."/>
            <person name="Petersen F."/>
            <person name="Wong J."/>
        </authorList>
    </citation>
    <scope>NUCLEOTIDE SEQUENCE</scope>
    <source>
        <strain evidence="11">GSM-AAB239-AS_SAM_17_03QT</strain>
    </source>
</reference>
<reference evidence="11" key="2">
    <citation type="submission" date="2023-04" db="EMBL/GenBank/DDBJ databases">
        <authorList>
            <person name="Bruccoleri R.E."/>
            <person name="Oakeley E.J."/>
            <person name="Faust A.-M."/>
            <person name="Dessus-Babus S."/>
            <person name="Altorfer M."/>
            <person name="Burckhardt D."/>
            <person name="Oertli M."/>
            <person name="Naumann U."/>
            <person name="Petersen F."/>
            <person name="Wong J."/>
        </authorList>
    </citation>
    <scope>NUCLEOTIDE SEQUENCE</scope>
    <source>
        <strain evidence="11">GSM-AAB239-AS_SAM_17_03QT</strain>
        <tissue evidence="11">Leaf</tissue>
    </source>
</reference>
<proteinExistence type="predicted"/>
<feature type="region of interest" description="Disordered" evidence="9">
    <location>
        <begin position="197"/>
        <end position="339"/>
    </location>
</feature>
<dbReference type="PANTHER" id="PTHR22967">
    <property type="entry name" value="SERINE/THREONINE PROTEIN KINASE"/>
    <property type="match status" value="1"/>
</dbReference>
<feature type="compositionally biased region" description="Polar residues" evidence="9">
    <location>
        <begin position="304"/>
        <end position="318"/>
    </location>
</feature>
<evidence type="ECO:0000256" key="9">
    <source>
        <dbReference type="SAM" id="MobiDB-lite"/>
    </source>
</evidence>
<keyword evidence="5 11" id="KW-0418">Kinase</keyword>
<evidence type="ECO:0000256" key="3">
    <source>
        <dbReference type="ARBA" id="ARBA00022679"/>
    </source>
</evidence>
<dbReference type="GO" id="GO:0005524">
    <property type="term" value="F:ATP binding"/>
    <property type="evidence" value="ECO:0007669"/>
    <property type="project" value="UniProtKB-KW"/>
</dbReference>
<sequence>MPRRSPPPPPSSRDQLRNISPQSEEKQHIRHSHGTPEVNNGGGGSLGAFWSTQHAHESQVIEDNTTIFDDERNGQMASKNNANPERCRSVHGNTLKGFNDCPPDDFEINFSPEKASLHAETKQSSKETFNAFTANFDSASTINRGSRSGKEEKLEAEVDRLREQLRQANLERTEITSKYEKLSAICRSQRQELQELKQVIAASRPSLPRKDAPKTPETTQREKIEGTVWELQKGMFTSSPSPSPEPKQWQPFAEEPKPQASPKSVRAPNGHRTSSIKQPPASSTATDQWGFGHDSFRADPSEGSAISRSPAEGSSTAQRFGGGEARKAEASQPAGWAGF</sequence>
<feature type="compositionally biased region" description="Polar residues" evidence="9">
    <location>
        <begin position="271"/>
        <end position="287"/>
    </location>
</feature>
<dbReference type="GO" id="GO:0004674">
    <property type="term" value="F:protein serine/threonine kinase activity"/>
    <property type="evidence" value="ECO:0007669"/>
    <property type="project" value="UniProtKB-KW"/>
</dbReference>
<evidence type="ECO:0000313" key="12">
    <source>
        <dbReference type="Proteomes" id="UP001140949"/>
    </source>
</evidence>
<keyword evidence="2" id="KW-0723">Serine/threonine-protein kinase</keyword>
<accession>A0AAX6I7A7</accession>
<name>A0AAX6I7A7_IRIPA</name>
<keyword evidence="4" id="KW-0547">Nucleotide-binding</keyword>
<comment type="catalytic activity">
    <reaction evidence="8">
        <text>L-seryl-[protein] + ATP = O-phospho-L-seryl-[protein] + ADP + H(+)</text>
        <dbReference type="Rhea" id="RHEA:17989"/>
        <dbReference type="Rhea" id="RHEA-COMP:9863"/>
        <dbReference type="Rhea" id="RHEA-COMP:11604"/>
        <dbReference type="ChEBI" id="CHEBI:15378"/>
        <dbReference type="ChEBI" id="CHEBI:29999"/>
        <dbReference type="ChEBI" id="CHEBI:30616"/>
        <dbReference type="ChEBI" id="CHEBI:83421"/>
        <dbReference type="ChEBI" id="CHEBI:456216"/>
        <dbReference type="EC" id="2.7.11.1"/>
    </reaction>
</comment>
<dbReference type="PANTHER" id="PTHR22967:SF57">
    <property type="entry name" value="AUXILIN, ISOFORM A-RELATED"/>
    <property type="match status" value="1"/>
</dbReference>
<evidence type="ECO:0000256" key="7">
    <source>
        <dbReference type="ARBA" id="ARBA00047899"/>
    </source>
</evidence>
<evidence type="ECO:0000256" key="8">
    <source>
        <dbReference type="ARBA" id="ARBA00048679"/>
    </source>
</evidence>
<gene>
    <name evidence="11" type="ORF">M6B38_271185</name>
    <name evidence="10" type="ORF">M6B38_327975</name>
</gene>
<evidence type="ECO:0000313" key="11">
    <source>
        <dbReference type="EMBL" id="KAJ6849112.1"/>
    </source>
</evidence>
<evidence type="ECO:0000256" key="4">
    <source>
        <dbReference type="ARBA" id="ARBA00022741"/>
    </source>
</evidence>
<evidence type="ECO:0000256" key="1">
    <source>
        <dbReference type="ARBA" id="ARBA00012513"/>
    </source>
</evidence>
<evidence type="ECO:0000256" key="2">
    <source>
        <dbReference type="ARBA" id="ARBA00022527"/>
    </source>
</evidence>
<keyword evidence="6" id="KW-0067">ATP-binding</keyword>
<organism evidence="11 12">
    <name type="scientific">Iris pallida</name>
    <name type="common">Sweet iris</name>
    <dbReference type="NCBI Taxonomy" id="29817"/>
    <lineage>
        <taxon>Eukaryota</taxon>
        <taxon>Viridiplantae</taxon>
        <taxon>Streptophyta</taxon>
        <taxon>Embryophyta</taxon>
        <taxon>Tracheophyta</taxon>
        <taxon>Spermatophyta</taxon>
        <taxon>Magnoliopsida</taxon>
        <taxon>Liliopsida</taxon>
        <taxon>Asparagales</taxon>
        <taxon>Iridaceae</taxon>
        <taxon>Iridoideae</taxon>
        <taxon>Irideae</taxon>
        <taxon>Iris</taxon>
    </lineage>
</organism>
<evidence type="ECO:0000256" key="6">
    <source>
        <dbReference type="ARBA" id="ARBA00022840"/>
    </source>
</evidence>
<evidence type="ECO:0000313" key="10">
    <source>
        <dbReference type="EMBL" id="KAJ6836321.1"/>
    </source>
</evidence>
<keyword evidence="3" id="KW-0808">Transferase</keyword>
<dbReference type="EMBL" id="JANAVB010012198">
    <property type="protein sequence ID" value="KAJ6836321.1"/>
    <property type="molecule type" value="Genomic_DNA"/>
</dbReference>
<comment type="caution">
    <text evidence="11">The sequence shown here is derived from an EMBL/GenBank/DDBJ whole genome shotgun (WGS) entry which is preliminary data.</text>
</comment>
<evidence type="ECO:0000256" key="5">
    <source>
        <dbReference type="ARBA" id="ARBA00022777"/>
    </source>
</evidence>
<keyword evidence="12" id="KW-1185">Reference proteome</keyword>
<dbReference type="AlphaFoldDB" id="A0AAX6I7A7"/>
<dbReference type="GO" id="GO:0005737">
    <property type="term" value="C:cytoplasm"/>
    <property type="evidence" value="ECO:0007669"/>
    <property type="project" value="TreeGrafter"/>
</dbReference>
<feature type="region of interest" description="Disordered" evidence="9">
    <location>
        <begin position="1"/>
        <end position="65"/>
    </location>
</feature>
<dbReference type="EC" id="2.7.11.1" evidence="1"/>
<feature type="compositionally biased region" description="Basic and acidic residues" evidence="9">
    <location>
        <begin position="208"/>
        <end position="225"/>
    </location>
</feature>